<dbReference type="KEGG" id="ant:Arnit_2644"/>
<dbReference type="AlphaFoldDB" id="D5V6M2"/>
<dbReference type="Proteomes" id="UP000000939">
    <property type="component" value="Chromosome"/>
</dbReference>
<feature type="transmembrane region" description="Helical" evidence="1">
    <location>
        <begin position="7"/>
        <end position="29"/>
    </location>
</feature>
<feature type="transmembrane region" description="Helical" evidence="1">
    <location>
        <begin position="201"/>
        <end position="218"/>
    </location>
</feature>
<feature type="domain" description="Glycosyltransferase RgtA/B/C/D-like" evidence="2">
    <location>
        <begin position="45"/>
        <end position="145"/>
    </location>
</feature>
<dbReference type="OrthoDB" id="5362731at2"/>
<evidence type="ECO:0000313" key="4">
    <source>
        <dbReference type="Proteomes" id="UP000000939"/>
    </source>
</evidence>
<feature type="transmembrane region" description="Helical" evidence="1">
    <location>
        <begin position="62"/>
        <end position="82"/>
    </location>
</feature>
<dbReference type="STRING" id="572480.Arnit_2644"/>
<evidence type="ECO:0000313" key="3">
    <source>
        <dbReference type="EMBL" id="ADG94292.1"/>
    </source>
</evidence>
<feature type="transmembrane region" description="Helical" evidence="1">
    <location>
        <begin position="139"/>
        <end position="163"/>
    </location>
</feature>
<name>D5V6M2_ARCNC</name>
<evidence type="ECO:0000259" key="2">
    <source>
        <dbReference type="Pfam" id="PF13231"/>
    </source>
</evidence>
<feature type="transmembrane region" description="Helical" evidence="1">
    <location>
        <begin position="94"/>
        <end position="127"/>
    </location>
</feature>
<accession>D5V6M2</accession>
<keyword evidence="1" id="KW-0472">Membrane</keyword>
<feature type="transmembrane region" description="Helical" evidence="1">
    <location>
        <begin position="290"/>
        <end position="307"/>
    </location>
</feature>
<keyword evidence="1" id="KW-1133">Transmembrane helix</keyword>
<dbReference type="eggNOG" id="COG1807">
    <property type="taxonomic scope" value="Bacteria"/>
</dbReference>
<dbReference type="RefSeq" id="WP_013136437.1">
    <property type="nucleotide sequence ID" value="NC_014166.1"/>
</dbReference>
<dbReference type="HOGENOM" id="CLU_057288_0_0_7"/>
<sequence precursor="true">MIKQKFYNYIFGFVLATFFVVLIFVANGLSISYNEALNVLVNKSVLSYITKSSTYFFGNNDIAIRLPFIILYVLSVILMYLLTKGYFKKEIDRLVNVLIFMFLPGVVSASLLINSSIVVIFCTLVYLYYYKLYSKHNYYLLVFFLFVDNSFAVLFLALFFYSLSKNENKLLVISLILFGLSMYIYGFEASGKPRSYLLDTFGIYASIFSPLIFLYFFYSLYRVGMKGTHSIYWYISITAMIFSLLFSFRQKVYIEDFAPYVVVSIPIMLKLFMHSLRVRLPEFRKLHYNIVKLAIFLLFVNTFLLLYNKPLYLILDNPEKHFAYNYSFAKDIANILKENDINNIKTFDRKLQKRLEFYGIVKGNDYFVSLYNPIKYDKKFTIKYFNKDLLDIYVRKIKQ</sequence>
<proteinExistence type="predicted"/>
<keyword evidence="1" id="KW-0812">Transmembrane</keyword>
<gene>
    <name evidence="3" type="ordered locus">Arnit_2644</name>
</gene>
<organism evidence="3 4">
    <name type="scientific">Arcobacter nitrofigilis (strain ATCC 33309 / DSM 7299 / CCUG 15893 / LMG 7604 / NCTC 12251 / CI)</name>
    <name type="common">Campylobacter nitrofigilis</name>
    <dbReference type="NCBI Taxonomy" id="572480"/>
    <lineage>
        <taxon>Bacteria</taxon>
        <taxon>Pseudomonadati</taxon>
        <taxon>Campylobacterota</taxon>
        <taxon>Epsilonproteobacteria</taxon>
        <taxon>Campylobacterales</taxon>
        <taxon>Arcobacteraceae</taxon>
        <taxon>Arcobacter</taxon>
    </lineage>
</organism>
<dbReference type="Pfam" id="PF13231">
    <property type="entry name" value="PMT_2"/>
    <property type="match status" value="1"/>
</dbReference>
<reference evidence="3 4" key="1">
    <citation type="journal article" date="2010" name="Stand. Genomic Sci.">
        <title>Complete genome sequence of Arcobacter nitrofigilis type strain (CI).</title>
        <authorList>
            <person name="Pati A."/>
            <person name="Gronow S."/>
            <person name="Lapidus A."/>
            <person name="Copeland A."/>
            <person name="Glavina Del Rio T."/>
            <person name="Nolan M."/>
            <person name="Lucas S."/>
            <person name="Tice H."/>
            <person name="Cheng J.F."/>
            <person name="Han C."/>
            <person name="Chertkov O."/>
            <person name="Bruce D."/>
            <person name="Tapia R."/>
            <person name="Goodwin L."/>
            <person name="Pitluck S."/>
            <person name="Liolios K."/>
            <person name="Ivanova N."/>
            <person name="Mavromatis K."/>
            <person name="Chen A."/>
            <person name="Palaniappan K."/>
            <person name="Land M."/>
            <person name="Hauser L."/>
            <person name="Chang Y.J."/>
            <person name="Jeffries C.D."/>
            <person name="Detter J.C."/>
            <person name="Rohde M."/>
            <person name="Goker M."/>
            <person name="Bristow J."/>
            <person name="Eisen J.A."/>
            <person name="Markowitz V."/>
            <person name="Hugenholtz P."/>
            <person name="Klenk H.P."/>
            <person name="Kyrpides N.C."/>
        </authorList>
    </citation>
    <scope>NUCLEOTIDE SEQUENCE [LARGE SCALE GENOMIC DNA]</scope>
    <source>
        <strain evidence="4">ATCC 33309 / DSM 7299 / CCUG 15893 / LMG 7604 / NCTC 12251 / CI</strain>
    </source>
</reference>
<evidence type="ECO:0000256" key="1">
    <source>
        <dbReference type="SAM" id="Phobius"/>
    </source>
</evidence>
<feature type="transmembrane region" description="Helical" evidence="1">
    <location>
        <begin position="230"/>
        <end position="248"/>
    </location>
</feature>
<feature type="transmembrane region" description="Helical" evidence="1">
    <location>
        <begin position="260"/>
        <end position="278"/>
    </location>
</feature>
<keyword evidence="4" id="KW-1185">Reference proteome</keyword>
<dbReference type="EMBL" id="CP001999">
    <property type="protein sequence ID" value="ADG94292.1"/>
    <property type="molecule type" value="Genomic_DNA"/>
</dbReference>
<feature type="transmembrane region" description="Helical" evidence="1">
    <location>
        <begin position="170"/>
        <end position="189"/>
    </location>
</feature>
<protein>
    <recommendedName>
        <fullName evidence="2">Glycosyltransferase RgtA/B/C/D-like domain-containing protein</fullName>
    </recommendedName>
</protein>
<dbReference type="InterPro" id="IPR038731">
    <property type="entry name" value="RgtA/B/C-like"/>
</dbReference>